<feature type="non-terminal residue" evidence="1">
    <location>
        <position position="61"/>
    </location>
</feature>
<comment type="caution">
    <text evidence="1">The sequence shown here is derived from an EMBL/GenBank/DDBJ whole genome shotgun (WGS) entry which is preliminary data.</text>
</comment>
<dbReference type="AlphaFoldDB" id="A0A9D1STD6"/>
<reference evidence="1" key="1">
    <citation type="submission" date="2020-10" db="EMBL/GenBank/DDBJ databases">
        <authorList>
            <person name="Gilroy R."/>
        </authorList>
    </citation>
    <scope>NUCLEOTIDE SEQUENCE</scope>
    <source>
        <strain evidence="1">ChiSjej4B22-8349</strain>
    </source>
</reference>
<dbReference type="EMBL" id="DVOB01000001">
    <property type="protein sequence ID" value="HIU95078.1"/>
    <property type="molecule type" value="Genomic_DNA"/>
</dbReference>
<keyword evidence="1" id="KW-0436">Ligase</keyword>
<sequence>MSEEKKVATSEKQELKRGIKLGNFLAKIGVDVKRKIFKEIHESLGGKLRLFVNGAAALDPV</sequence>
<dbReference type="GO" id="GO:0016874">
    <property type="term" value="F:ligase activity"/>
    <property type="evidence" value="ECO:0007669"/>
    <property type="project" value="UniProtKB-KW"/>
</dbReference>
<gene>
    <name evidence="1" type="ORF">IAD25_00005</name>
</gene>
<proteinExistence type="predicted"/>
<dbReference type="Proteomes" id="UP000824130">
    <property type="component" value="Unassembled WGS sequence"/>
</dbReference>
<evidence type="ECO:0000313" key="2">
    <source>
        <dbReference type="Proteomes" id="UP000824130"/>
    </source>
</evidence>
<evidence type="ECO:0000313" key="1">
    <source>
        <dbReference type="EMBL" id="HIU95078.1"/>
    </source>
</evidence>
<organism evidence="1 2">
    <name type="scientific">Candidatus Allocopromorpha excrementipullorum</name>
    <dbReference type="NCBI Taxonomy" id="2840743"/>
    <lineage>
        <taxon>Bacteria</taxon>
        <taxon>Bacillati</taxon>
        <taxon>Bacillota</taxon>
        <taxon>Clostridia</taxon>
        <taxon>Eubacteriales</taxon>
        <taxon>Eubacteriaceae</taxon>
        <taxon>Eubacteriaceae incertae sedis</taxon>
        <taxon>Candidatus Allocopromorpha</taxon>
    </lineage>
</organism>
<name>A0A9D1STD6_9FIRM</name>
<protein>
    <submittedName>
        <fullName evidence="1">Long-chain fatty acid--CoA ligase</fullName>
    </submittedName>
</protein>
<reference evidence="1" key="2">
    <citation type="journal article" date="2021" name="PeerJ">
        <title>Extensive microbial diversity within the chicken gut microbiome revealed by metagenomics and culture.</title>
        <authorList>
            <person name="Gilroy R."/>
            <person name="Ravi A."/>
            <person name="Getino M."/>
            <person name="Pursley I."/>
            <person name="Horton D.L."/>
            <person name="Alikhan N.F."/>
            <person name="Baker D."/>
            <person name="Gharbi K."/>
            <person name="Hall N."/>
            <person name="Watson M."/>
            <person name="Adriaenssens E.M."/>
            <person name="Foster-Nyarko E."/>
            <person name="Jarju S."/>
            <person name="Secka A."/>
            <person name="Antonio M."/>
            <person name="Oren A."/>
            <person name="Chaudhuri R.R."/>
            <person name="La Ragione R."/>
            <person name="Hildebrand F."/>
            <person name="Pallen M.J."/>
        </authorList>
    </citation>
    <scope>NUCLEOTIDE SEQUENCE</scope>
    <source>
        <strain evidence="1">ChiSjej4B22-8349</strain>
    </source>
</reference>
<accession>A0A9D1STD6</accession>